<accession>A0A382MV05</accession>
<gene>
    <name evidence="2" type="ORF">METZ01_LOCUS305430</name>
</gene>
<evidence type="ECO:0000313" key="2">
    <source>
        <dbReference type="EMBL" id="SVC52576.1"/>
    </source>
</evidence>
<dbReference type="EMBL" id="UINC01096027">
    <property type="protein sequence ID" value="SVC52576.1"/>
    <property type="molecule type" value="Genomic_DNA"/>
</dbReference>
<dbReference type="AlphaFoldDB" id="A0A382MV05"/>
<feature type="transmembrane region" description="Helical" evidence="1">
    <location>
        <begin position="6"/>
        <end position="24"/>
    </location>
</feature>
<proteinExistence type="predicted"/>
<name>A0A382MV05_9ZZZZ</name>
<organism evidence="2">
    <name type="scientific">marine metagenome</name>
    <dbReference type="NCBI Taxonomy" id="408172"/>
    <lineage>
        <taxon>unclassified sequences</taxon>
        <taxon>metagenomes</taxon>
        <taxon>ecological metagenomes</taxon>
    </lineage>
</organism>
<reference evidence="2" key="1">
    <citation type="submission" date="2018-05" db="EMBL/GenBank/DDBJ databases">
        <authorList>
            <person name="Lanie J.A."/>
            <person name="Ng W.-L."/>
            <person name="Kazmierczak K.M."/>
            <person name="Andrzejewski T.M."/>
            <person name="Davidsen T.M."/>
            <person name="Wayne K.J."/>
            <person name="Tettelin H."/>
            <person name="Glass J.I."/>
            <person name="Rusch D."/>
            <person name="Podicherti R."/>
            <person name="Tsui H.-C.T."/>
            <person name="Winkler M.E."/>
        </authorList>
    </citation>
    <scope>NUCLEOTIDE SEQUENCE</scope>
</reference>
<keyword evidence="1" id="KW-0812">Transmembrane</keyword>
<protein>
    <submittedName>
        <fullName evidence="2">Uncharacterized protein</fullName>
    </submittedName>
</protein>
<evidence type="ECO:0000256" key="1">
    <source>
        <dbReference type="SAM" id="Phobius"/>
    </source>
</evidence>
<keyword evidence="1" id="KW-0472">Membrane</keyword>
<keyword evidence="1" id="KW-1133">Transmembrane helix</keyword>
<sequence>MRRLLIIIISLLLSTFFLFTFFIYDGEMIGDGGKHEQSTVTWYDVVKFVGEFRNGKMEKNFVKESTLLEFYAP</sequence>